<dbReference type="InterPro" id="IPR003593">
    <property type="entry name" value="AAA+_ATPase"/>
</dbReference>
<dbReference type="EMBL" id="LR134384">
    <property type="protein sequence ID" value="VEH16549.1"/>
    <property type="molecule type" value="Genomic_DNA"/>
</dbReference>
<proteinExistence type="predicted"/>
<evidence type="ECO:0000313" key="6">
    <source>
        <dbReference type="Proteomes" id="UP000274578"/>
    </source>
</evidence>
<evidence type="ECO:0000313" key="5">
    <source>
        <dbReference type="EMBL" id="VEH16549.1"/>
    </source>
</evidence>
<feature type="domain" description="ABC transporter" evidence="4">
    <location>
        <begin position="3"/>
        <end position="229"/>
    </location>
</feature>
<evidence type="ECO:0000256" key="1">
    <source>
        <dbReference type="ARBA" id="ARBA00022448"/>
    </source>
</evidence>
<dbReference type="InterPro" id="IPR027417">
    <property type="entry name" value="P-loop_NTPase"/>
</dbReference>
<evidence type="ECO:0000256" key="2">
    <source>
        <dbReference type="ARBA" id="ARBA00022741"/>
    </source>
</evidence>
<sequence length="233" mass="26095">MDIEIKDLKKVYGTQTVVDIKELTIHAGELIGLVGNNGAGKTTLMRLILDLIKADEGFVMSNGVKVNESEAWKQYTGSFIDGRFLIDFYTPEEYFTFIGTVYGLSKEIIDERLSRYAPLMHDEILGTKKYIRDFSEGNRQKIGIIGAMLINPQILILDEPFNYLDPSSQINIAKTIHAFCKETGATVILSSHNLNFVSDISSRILLLEKGLLIKDLNNEEGCAMKELEAYFGA</sequence>
<dbReference type="InterPro" id="IPR003439">
    <property type="entry name" value="ABC_transporter-like_ATP-bd"/>
</dbReference>
<gene>
    <name evidence="5" type="primary">glnQ</name>
    <name evidence="5" type="ORF">NCTC13071_02586</name>
</gene>
<evidence type="ECO:0000259" key="4">
    <source>
        <dbReference type="PROSITE" id="PS50893"/>
    </source>
</evidence>
<evidence type="ECO:0000256" key="3">
    <source>
        <dbReference type="ARBA" id="ARBA00022840"/>
    </source>
</evidence>
<dbReference type="Gene3D" id="3.40.50.300">
    <property type="entry name" value="P-loop containing nucleotide triphosphate hydrolases"/>
    <property type="match status" value="1"/>
</dbReference>
<accession>A0A448L9A7</accession>
<keyword evidence="1" id="KW-0813">Transport</keyword>
<dbReference type="GO" id="GO:0005524">
    <property type="term" value="F:ATP binding"/>
    <property type="evidence" value="ECO:0007669"/>
    <property type="project" value="UniProtKB-KW"/>
</dbReference>
<dbReference type="PROSITE" id="PS50893">
    <property type="entry name" value="ABC_TRANSPORTER_2"/>
    <property type="match status" value="1"/>
</dbReference>
<dbReference type="SUPFAM" id="SSF52540">
    <property type="entry name" value="P-loop containing nucleoside triphosphate hydrolases"/>
    <property type="match status" value="1"/>
</dbReference>
<keyword evidence="3 5" id="KW-0067">ATP-binding</keyword>
<protein>
    <submittedName>
        <fullName evidence="5">Glutamine transport ATP-binding protein GlnQ</fullName>
    </submittedName>
</protein>
<name>A0A448L9A7_9BACT</name>
<dbReference type="SMART" id="SM00382">
    <property type="entry name" value="AAA"/>
    <property type="match status" value="1"/>
</dbReference>
<dbReference type="Proteomes" id="UP000274578">
    <property type="component" value="Chromosome 1"/>
</dbReference>
<dbReference type="InterPro" id="IPR051782">
    <property type="entry name" value="ABC_Transporter_VariousFunc"/>
</dbReference>
<dbReference type="RefSeq" id="WP_018920585.1">
    <property type="nucleotide sequence ID" value="NZ_CAJPPY010000015.1"/>
</dbReference>
<dbReference type="PANTHER" id="PTHR42939">
    <property type="entry name" value="ABC TRANSPORTER ATP-BINDING PROTEIN ALBC-RELATED"/>
    <property type="match status" value="1"/>
</dbReference>
<dbReference type="KEGG" id="poc:NCTC13071_02586"/>
<dbReference type="GO" id="GO:0016887">
    <property type="term" value="F:ATP hydrolysis activity"/>
    <property type="evidence" value="ECO:0007669"/>
    <property type="project" value="InterPro"/>
</dbReference>
<dbReference type="PANTHER" id="PTHR42939:SF1">
    <property type="entry name" value="ABC TRANSPORTER ATP-BINDING PROTEIN ALBC-RELATED"/>
    <property type="match status" value="1"/>
</dbReference>
<keyword evidence="2" id="KW-0547">Nucleotide-binding</keyword>
<organism evidence="5 6">
    <name type="scientific">Segatella oris</name>
    <dbReference type="NCBI Taxonomy" id="28135"/>
    <lineage>
        <taxon>Bacteria</taxon>
        <taxon>Pseudomonadati</taxon>
        <taxon>Bacteroidota</taxon>
        <taxon>Bacteroidia</taxon>
        <taxon>Bacteroidales</taxon>
        <taxon>Prevotellaceae</taxon>
        <taxon>Segatella</taxon>
    </lineage>
</organism>
<dbReference type="CDD" id="cd03230">
    <property type="entry name" value="ABC_DR_subfamily_A"/>
    <property type="match status" value="1"/>
</dbReference>
<reference evidence="5 6" key="1">
    <citation type="submission" date="2018-12" db="EMBL/GenBank/DDBJ databases">
        <authorList>
            <consortium name="Pathogen Informatics"/>
        </authorList>
    </citation>
    <scope>NUCLEOTIDE SEQUENCE [LARGE SCALE GENOMIC DNA]</scope>
    <source>
        <strain evidence="5 6">NCTC13071</strain>
    </source>
</reference>
<dbReference type="Pfam" id="PF00005">
    <property type="entry name" value="ABC_tran"/>
    <property type="match status" value="1"/>
</dbReference>
<dbReference type="GeneID" id="85013313"/>
<dbReference type="AlphaFoldDB" id="A0A448L9A7"/>